<sequence>MLCCNEVAQRPVQVAASRFVAPLARISDACVLLVPAIAEASDAGVLVGHLDGLLLTGSRSNVAPTRYGAASDVAGGTLDHQRDEVALTLADAMIEAGKPVFGICRGLQEINVLFGGTLSGERCCGRHLRGGWEDTDYATLFDHRHDVRLTRDGVLARATGERHLSVHSVHEQAIERLGDGLAVEALASDDGIIEAIAARPCGADVVAVQWHPEWDVDTSQGSRAFFALIGQSLRAAAH</sequence>
<dbReference type="InterPro" id="IPR044668">
    <property type="entry name" value="PuuD-like"/>
</dbReference>
<dbReference type="SUPFAM" id="SSF52317">
    <property type="entry name" value="Class I glutamine amidotransferase-like"/>
    <property type="match status" value="1"/>
</dbReference>
<dbReference type="GO" id="GO:0005829">
    <property type="term" value="C:cytosol"/>
    <property type="evidence" value="ECO:0007669"/>
    <property type="project" value="TreeGrafter"/>
</dbReference>
<gene>
    <name evidence="1" type="ORF">DI544_04855</name>
</gene>
<protein>
    <submittedName>
        <fullName evidence="1">Peptidase C26</fullName>
    </submittedName>
</protein>
<evidence type="ECO:0000313" key="1">
    <source>
        <dbReference type="EMBL" id="PZQ62140.1"/>
    </source>
</evidence>
<dbReference type="InterPro" id="IPR029062">
    <property type="entry name" value="Class_I_gatase-like"/>
</dbReference>
<dbReference type="Proteomes" id="UP000249229">
    <property type="component" value="Unassembled WGS sequence"/>
</dbReference>
<reference evidence="1 2" key="1">
    <citation type="submission" date="2017-08" db="EMBL/GenBank/DDBJ databases">
        <title>Infants hospitalized years apart are colonized by the same room-sourced microbial strains.</title>
        <authorList>
            <person name="Brooks B."/>
            <person name="Olm M.R."/>
            <person name="Firek B.A."/>
            <person name="Baker R."/>
            <person name="Thomas B.C."/>
            <person name="Morowitz M.J."/>
            <person name="Banfield J.F."/>
        </authorList>
    </citation>
    <scope>NUCLEOTIDE SEQUENCE [LARGE SCALE GENOMIC DNA]</scope>
    <source>
        <strain evidence="1">S2_005_001_R1_22</strain>
    </source>
</reference>
<dbReference type="AlphaFoldDB" id="A0A2W5RFR7"/>
<dbReference type="GO" id="GO:0006598">
    <property type="term" value="P:polyamine catabolic process"/>
    <property type="evidence" value="ECO:0007669"/>
    <property type="project" value="TreeGrafter"/>
</dbReference>
<dbReference type="InterPro" id="IPR011697">
    <property type="entry name" value="Peptidase_C26"/>
</dbReference>
<comment type="caution">
    <text evidence="1">The sequence shown here is derived from an EMBL/GenBank/DDBJ whole genome shotgun (WGS) entry which is preliminary data.</text>
</comment>
<accession>A0A2W5RFR7</accession>
<dbReference type="Pfam" id="PF07722">
    <property type="entry name" value="Peptidase_C26"/>
    <property type="match status" value="1"/>
</dbReference>
<proteinExistence type="predicted"/>
<evidence type="ECO:0000313" key="2">
    <source>
        <dbReference type="Proteomes" id="UP000249229"/>
    </source>
</evidence>
<dbReference type="PROSITE" id="PS51273">
    <property type="entry name" value="GATASE_TYPE_1"/>
    <property type="match status" value="1"/>
</dbReference>
<organism evidence="1 2">
    <name type="scientific">Sphingomonas taxi</name>
    <dbReference type="NCBI Taxonomy" id="1549858"/>
    <lineage>
        <taxon>Bacteria</taxon>
        <taxon>Pseudomonadati</taxon>
        <taxon>Pseudomonadota</taxon>
        <taxon>Alphaproteobacteria</taxon>
        <taxon>Sphingomonadales</taxon>
        <taxon>Sphingomonadaceae</taxon>
        <taxon>Sphingomonas</taxon>
    </lineage>
</organism>
<dbReference type="EMBL" id="QFQI01000002">
    <property type="protein sequence ID" value="PZQ62140.1"/>
    <property type="molecule type" value="Genomic_DNA"/>
</dbReference>
<dbReference type="GO" id="GO:0033969">
    <property type="term" value="F:gamma-glutamyl-gamma-aminobutyrate hydrolase activity"/>
    <property type="evidence" value="ECO:0007669"/>
    <property type="project" value="TreeGrafter"/>
</dbReference>
<dbReference type="Gene3D" id="3.40.50.880">
    <property type="match status" value="1"/>
</dbReference>
<dbReference type="PANTHER" id="PTHR43235">
    <property type="entry name" value="GLUTAMINE AMIDOTRANSFERASE PB2B2.05-RELATED"/>
    <property type="match status" value="1"/>
</dbReference>
<dbReference type="PANTHER" id="PTHR43235:SF1">
    <property type="entry name" value="GLUTAMINE AMIDOTRANSFERASE PB2B2.05-RELATED"/>
    <property type="match status" value="1"/>
</dbReference>
<name>A0A2W5RFR7_9SPHN</name>